<keyword evidence="3 5" id="KW-0687">Ribonucleoprotein</keyword>
<organism evidence="6">
    <name type="scientific">Acetabularia peniculus</name>
    <name type="common">Green alga</name>
    <name type="synonym">Polyphysa peniculus</name>
    <dbReference type="NCBI Taxonomy" id="35862"/>
    <lineage>
        <taxon>Eukaryota</taxon>
        <taxon>Viridiplantae</taxon>
        <taxon>Chlorophyta</taxon>
        <taxon>core chlorophytes</taxon>
        <taxon>Ulvophyceae</taxon>
        <taxon>TCBD clade</taxon>
        <taxon>Dasycladales</taxon>
        <taxon>Polyphysaceae</taxon>
        <taxon>Acetabularia</taxon>
    </lineage>
</organism>
<proteinExistence type="inferred from homology"/>
<protein>
    <recommendedName>
        <fullName evidence="4 5">Large ribosomal subunit protein uL23c</fullName>
    </recommendedName>
</protein>
<dbReference type="EMBL" id="MH545221">
    <property type="protein sequence ID" value="AYD72411.1"/>
    <property type="molecule type" value="Genomic_DNA"/>
</dbReference>
<dbReference type="GO" id="GO:0006412">
    <property type="term" value="P:translation"/>
    <property type="evidence" value="ECO:0007669"/>
    <property type="project" value="UniProtKB-UniRule"/>
</dbReference>
<keyword evidence="2 5" id="KW-0689">Ribosomal protein</keyword>
<reference evidence="6" key="1">
    <citation type="submission" date="2018-06" db="EMBL/GenBank/DDBJ databases">
        <authorList>
            <person name="Zhirakovskaya E."/>
        </authorList>
    </citation>
    <scope>NUCLEOTIDE SEQUENCE</scope>
</reference>
<evidence type="ECO:0000256" key="1">
    <source>
        <dbReference type="ARBA" id="ARBA00006700"/>
    </source>
</evidence>
<evidence type="ECO:0000256" key="2">
    <source>
        <dbReference type="ARBA" id="ARBA00022980"/>
    </source>
</evidence>
<evidence type="ECO:0000313" key="6">
    <source>
        <dbReference type="EMBL" id="AYD72411.1"/>
    </source>
</evidence>
<dbReference type="InterPro" id="IPR012677">
    <property type="entry name" value="Nucleotide-bd_a/b_plait_sf"/>
</dbReference>
<comment type="subunit">
    <text evidence="5">Part of the 50S ribosomal subunit.</text>
</comment>
<accession>A0A386JLQ9</accession>
<dbReference type="GO" id="GO:0005840">
    <property type="term" value="C:ribosome"/>
    <property type="evidence" value="ECO:0007669"/>
    <property type="project" value="UniProtKB-KW"/>
</dbReference>
<evidence type="ECO:0000256" key="3">
    <source>
        <dbReference type="ARBA" id="ARBA00023274"/>
    </source>
</evidence>
<dbReference type="GO" id="GO:0003735">
    <property type="term" value="F:structural constituent of ribosome"/>
    <property type="evidence" value="ECO:0007669"/>
    <property type="project" value="InterPro"/>
</dbReference>
<keyword evidence="6" id="KW-0150">Chloroplast</keyword>
<keyword evidence="6" id="KW-0934">Plastid</keyword>
<dbReference type="Pfam" id="PF00276">
    <property type="entry name" value="Ribosomal_L23"/>
    <property type="match status" value="1"/>
</dbReference>
<dbReference type="GO" id="GO:1990904">
    <property type="term" value="C:ribonucleoprotein complex"/>
    <property type="evidence" value="ECO:0007669"/>
    <property type="project" value="UniProtKB-KW"/>
</dbReference>
<dbReference type="GO" id="GO:0019843">
    <property type="term" value="F:rRNA binding"/>
    <property type="evidence" value="ECO:0007669"/>
    <property type="project" value="UniProtKB-UniRule"/>
</dbReference>
<name>A0A386JLQ9_ACEPE</name>
<reference evidence="6" key="2">
    <citation type="journal article" date="2019" name="Mol. Phylogenet. Evol.">
        <title>Reassessment of the classification of bryopsidales (chlorophyta) based on chloroplast phylogenomic analyses.</title>
        <authorList>
            <person name="Cremen M.C."/>
            <person name="Leliaert F."/>
            <person name="West J."/>
            <person name="Lam D.W."/>
            <person name="Shimada S."/>
            <person name="Lopez-Bautista J.M."/>
            <person name="Verbruggen H."/>
        </authorList>
    </citation>
    <scope>NUCLEOTIDE SEQUENCE</scope>
</reference>
<keyword evidence="5" id="KW-0694">RNA-binding</keyword>
<dbReference type="InterPro" id="IPR013025">
    <property type="entry name" value="Ribosomal_uL23-like"/>
</dbReference>
<comment type="subcellular location">
    <subcellularLocation>
        <location evidence="5">Plastid</location>
        <location evidence="5">Chloroplast</location>
    </subcellularLocation>
</comment>
<dbReference type="HAMAP" id="MF_01369_B">
    <property type="entry name" value="Ribosomal_uL23_B"/>
    <property type="match status" value="1"/>
</dbReference>
<sequence>MLIDLVKYPVVTEKSNGLIEKNNQYTILIDVRLTKKHIKMLFENLFNVQVIAVNTHRIPRKKKRIGFVEGNQKIYKKAIVTVKSDQLIFNFYESLDS</sequence>
<dbReference type="Gene3D" id="3.30.70.330">
    <property type="match status" value="1"/>
</dbReference>
<comment type="similarity">
    <text evidence="1 5">Belongs to the universal ribosomal protein uL23 family.</text>
</comment>
<dbReference type="SUPFAM" id="SSF54189">
    <property type="entry name" value="Ribosomal proteins S24e, L23 and L15e"/>
    <property type="match status" value="1"/>
</dbReference>
<dbReference type="AlphaFoldDB" id="A0A386JLQ9"/>
<keyword evidence="5" id="KW-0699">rRNA-binding</keyword>
<dbReference type="InterPro" id="IPR012678">
    <property type="entry name" value="Ribosomal_uL23/eL15/eS24_sf"/>
</dbReference>
<evidence type="ECO:0000256" key="5">
    <source>
        <dbReference type="HAMAP-Rule" id="MF_01369"/>
    </source>
</evidence>
<dbReference type="PANTHER" id="PTHR11620">
    <property type="entry name" value="60S RIBOSOMAL PROTEIN L23A"/>
    <property type="match status" value="1"/>
</dbReference>
<comment type="function">
    <text evidence="5">Binds to 23S rRNA.</text>
</comment>
<geneLocation type="chloroplast" evidence="6"/>
<evidence type="ECO:0000256" key="4">
    <source>
        <dbReference type="ARBA" id="ARBA00035287"/>
    </source>
</evidence>
<gene>
    <name evidence="5 6" type="primary">rpl23</name>
</gene>
<dbReference type="NCBIfam" id="NF004363">
    <property type="entry name" value="PRK05738.2-4"/>
    <property type="match status" value="1"/>
</dbReference>
<dbReference type="GO" id="GO:0009507">
    <property type="term" value="C:chloroplast"/>
    <property type="evidence" value="ECO:0007669"/>
    <property type="project" value="UniProtKB-SubCell"/>
</dbReference>